<evidence type="ECO:0000313" key="2">
    <source>
        <dbReference type="EMBL" id="PZQ93513.1"/>
    </source>
</evidence>
<name>A0A2W5TR73_ACIJO</name>
<feature type="compositionally biased region" description="Polar residues" evidence="1">
    <location>
        <begin position="42"/>
        <end position="52"/>
    </location>
</feature>
<feature type="region of interest" description="Disordered" evidence="1">
    <location>
        <begin position="32"/>
        <end position="76"/>
    </location>
</feature>
<accession>A0A2W5TR73</accession>
<evidence type="ECO:0000313" key="4">
    <source>
        <dbReference type="EMBL" id="SUT91335.1"/>
    </source>
</evidence>
<dbReference type="AlphaFoldDB" id="A0A2W5TR73"/>
<reference evidence="4 6" key="2">
    <citation type="submission" date="2018-06" db="EMBL/GenBank/DDBJ databases">
        <authorList>
            <consortium name="Pathogen Informatics"/>
            <person name="Doyle S."/>
        </authorList>
    </citation>
    <scope>NUCLEOTIDE SEQUENCE [LARGE SCALE GENOMIC DNA]</scope>
    <source>
        <strain evidence="4 6">NCTC10308</strain>
    </source>
</reference>
<evidence type="ECO:0000313" key="7">
    <source>
        <dbReference type="Proteomes" id="UP000595107"/>
    </source>
</evidence>
<sequence length="76" mass="8303">MSCKSCEERRQKLKAMYEQSKQSISNAIAFLGGRAGKAEQPSVDTEQSTDSAPDTAEQPDQRIIVNTRGSGRGKRS</sequence>
<protein>
    <submittedName>
        <fullName evidence="2">Uncharacterized protein</fullName>
    </submittedName>
</protein>
<evidence type="ECO:0000313" key="3">
    <source>
        <dbReference type="EMBL" id="QPS02835.1"/>
    </source>
</evidence>
<dbReference type="Proteomes" id="UP000249282">
    <property type="component" value="Unassembled WGS sequence"/>
</dbReference>
<dbReference type="EMBL" id="CP065666">
    <property type="protein sequence ID" value="QPS02835.1"/>
    <property type="molecule type" value="Genomic_DNA"/>
</dbReference>
<dbReference type="Proteomes" id="UP000595107">
    <property type="component" value="Chromosome"/>
</dbReference>
<dbReference type="RefSeq" id="WP_004694132.1">
    <property type="nucleotide sequence ID" value="NZ_BBTB01000062.1"/>
</dbReference>
<dbReference type="EMBL" id="UFRV01000006">
    <property type="protein sequence ID" value="SUT91335.1"/>
    <property type="molecule type" value="Genomic_DNA"/>
</dbReference>
<dbReference type="Proteomes" id="UP000254227">
    <property type="component" value="Unassembled WGS sequence"/>
</dbReference>
<evidence type="ECO:0000313" key="6">
    <source>
        <dbReference type="Proteomes" id="UP000254227"/>
    </source>
</evidence>
<evidence type="ECO:0000256" key="1">
    <source>
        <dbReference type="SAM" id="MobiDB-lite"/>
    </source>
</evidence>
<dbReference type="EMBL" id="QFQJ01000003">
    <property type="protein sequence ID" value="PZQ93513.1"/>
    <property type="molecule type" value="Genomic_DNA"/>
</dbReference>
<evidence type="ECO:0000313" key="5">
    <source>
        <dbReference type="Proteomes" id="UP000249282"/>
    </source>
</evidence>
<gene>
    <name evidence="2" type="ORF">DI542_01345</name>
    <name evidence="3" type="ORF">I6G67_11360</name>
    <name evidence="4" type="ORF">NCTC10308_00447</name>
</gene>
<proteinExistence type="predicted"/>
<organism evidence="2 5">
    <name type="scientific">Acinetobacter johnsonii</name>
    <dbReference type="NCBI Taxonomy" id="40214"/>
    <lineage>
        <taxon>Bacteria</taxon>
        <taxon>Pseudomonadati</taxon>
        <taxon>Pseudomonadota</taxon>
        <taxon>Gammaproteobacteria</taxon>
        <taxon>Moraxellales</taxon>
        <taxon>Moraxellaceae</taxon>
        <taxon>Acinetobacter</taxon>
    </lineage>
</organism>
<reference evidence="2 5" key="1">
    <citation type="submission" date="2017-11" db="EMBL/GenBank/DDBJ databases">
        <title>Infants hospitalized years apart are colonized by the same room-sourced microbial strains.</title>
        <authorList>
            <person name="Brooks B."/>
            <person name="Olm M.R."/>
            <person name="Firek B.A."/>
            <person name="Baker R."/>
            <person name="Thomas B.C."/>
            <person name="Morowitz M.J."/>
            <person name="Banfield J.F."/>
        </authorList>
    </citation>
    <scope>NUCLEOTIDE SEQUENCE [LARGE SCALE GENOMIC DNA]</scope>
    <source>
        <strain evidence="2">S2_003_000_R3_20</strain>
    </source>
</reference>
<reference evidence="3 7" key="3">
    <citation type="submission" date="2020-12" db="EMBL/GenBank/DDBJ databases">
        <title>FDA dAtabase for Regulatory Grade micrObial Sequences (FDA-ARGOS): Supporting development and validation of Infectious Disease Dx tests.</title>
        <authorList>
            <person name="Sproer C."/>
            <person name="Gronow S."/>
            <person name="Severitt S."/>
            <person name="Schroder I."/>
            <person name="Tallon L."/>
            <person name="Sadzewicz L."/>
            <person name="Zhao X."/>
            <person name="Boylan J."/>
            <person name="Ott S."/>
            <person name="Bowen H."/>
            <person name="Vavikolanu K."/>
            <person name="Mehta A."/>
            <person name="Aluvathingal J."/>
            <person name="Nadendla S."/>
            <person name="Lowell S."/>
            <person name="Myers T."/>
            <person name="Yan Y."/>
            <person name="Sichtig H."/>
        </authorList>
    </citation>
    <scope>NUCLEOTIDE SEQUENCE [LARGE SCALE GENOMIC DNA]</scope>
    <source>
        <strain evidence="3 7">FDAARGOS_910</strain>
    </source>
</reference>